<dbReference type="GO" id="GO:0003700">
    <property type="term" value="F:DNA-binding transcription factor activity"/>
    <property type="evidence" value="ECO:0007669"/>
    <property type="project" value="TreeGrafter"/>
</dbReference>
<dbReference type="RefSeq" id="WP_328290611.1">
    <property type="nucleotide sequence ID" value="NZ_WMBB01000012.1"/>
</dbReference>
<keyword evidence="5" id="KW-1185">Reference proteome</keyword>
<feature type="DNA-binding region" description="H-T-H motif" evidence="2">
    <location>
        <begin position="41"/>
        <end position="60"/>
    </location>
</feature>
<dbReference type="AlphaFoldDB" id="A0A6I3L3T3"/>
<organism evidence="4 5">
    <name type="scientific">Nocardia aurantiaca</name>
    <dbReference type="NCBI Taxonomy" id="2675850"/>
    <lineage>
        <taxon>Bacteria</taxon>
        <taxon>Bacillati</taxon>
        <taxon>Actinomycetota</taxon>
        <taxon>Actinomycetes</taxon>
        <taxon>Mycobacteriales</taxon>
        <taxon>Nocardiaceae</taxon>
        <taxon>Nocardia</taxon>
    </lineage>
</organism>
<sequence length="207" mass="23032">MESPLSLQALLTAVEPDDAVDTRIKEAALEQFSLVGIRRTSADDIAKRAGVNRATLYRRMGGREEITRAALTHEVRRTLVAIEQGIGDIADPLERHTRGFVITVTTLRDHPLLRRLFAVDRDEVLGWLTLEAGEILRIATEFVTVQVNAGRAQLGLDAGEQSEFYATTIVRLIHSLVLTPDAPPLLDSEERLRDYAVRYLQPLLTAP</sequence>
<dbReference type="InterPro" id="IPR050109">
    <property type="entry name" value="HTH-type_TetR-like_transc_reg"/>
</dbReference>
<evidence type="ECO:0000259" key="3">
    <source>
        <dbReference type="PROSITE" id="PS50977"/>
    </source>
</evidence>
<dbReference type="GO" id="GO:0000976">
    <property type="term" value="F:transcription cis-regulatory region binding"/>
    <property type="evidence" value="ECO:0007669"/>
    <property type="project" value="TreeGrafter"/>
</dbReference>
<feature type="domain" description="HTH tetR-type" evidence="3">
    <location>
        <begin position="18"/>
        <end position="78"/>
    </location>
</feature>
<dbReference type="PANTHER" id="PTHR30055">
    <property type="entry name" value="HTH-TYPE TRANSCRIPTIONAL REGULATOR RUTR"/>
    <property type="match status" value="1"/>
</dbReference>
<keyword evidence="1 2" id="KW-0238">DNA-binding</keyword>
<dbReference type="EMBL" id="WMBB01000012">
    <property type="protein sequence ID" value="MTE15958.1"/>
    <property type="molecule type" value="Genomic_DNA"/>
</dbReference>
<proteinExistence type="predicted"/>
<dbReference type="InterPro" id="IPR009057">
    <property type="entry name" value="Homeodomain-like_sf"/>
</dbReference>
<dbReference type="Proteomes" id="UP000432464">
    <property type="component" value="Unassembled WGS sequence"/>
</dbReference>
<dbReference type="Gene3D" id="1.10.357.10">
    <property type="entry name" value="Tetracycline Repressor, domain 2"/>
    <property type="match status" value="1"/>
</dbReference>
<comment type="caution">
    <text evidence="4">The sequence shown here is derived from an EMBL/GenBank/DDBJ whole genome shotgun (WGS) entry which is preliminary data.</text>
</comment>
<reference evidence="4 5" key="1">
    <citation type="submission" date="2019-11" db="EMBL/GenBank/DDBJ databases">
        <title>Nocardia sp. nov. CT2-14 isolated from soil.</title>
        <authorList>
            <person name="Kanchanasin P."/>
            <person name="Tanasupawat S."/>
            <person name="Yuki M."/>
            <person name="Kudo T."/>
        </authorList>
    </citation>
    <scope>NUCLEOTIDE SEQUENCE [LARGE SCALE GENOMIC DNA]</scope>
    <source>
        <strain evidence="4 5">CT2-14</strain>
    </source>
</reference>
<protein>
    <submittedName>
        <fullName evidence="4">TetR family transcriptional regulator</fullName>
    </submittedName>
</protein>
<dbReference type="PANTHER" id="PTHR30055:SF146">
    <property type="entry name" value="HTH-TYPE TRANSCRIPTIONAL DUAL REGULATOR CECR"/>
    <property type="match status" value="1"/>
</dbReference>
<dbReference type="PROSITE" id="PS50977">
    <property type="entry name" value="HTH_TETR_2"/>
    <property type="match status" value="1"/>
</dbReference>
<gene>
    <name evidence="4" type="ORF">GLP40_24700</name>
</gene>
<dbReference type="InterPro" id="IPR001647">
    <property type="entry name" value="HTH_TetR"/>
</dbReference>
<evidence type="ECO:0000256" key="1">
    <source>
        <dbReference type="ARBA" id="ARBA00023125"/>
    </source>
</evidence>
<evidence type="ECO:0000313" key="5">
    <source>
        <dbReference type="Proteomes" id="UP000432464"/>
    </source>
</evidence>
<accession>A0A6I3L3T3</accession>
<dbReference type="SUPFAM" id="SSF46689">
    <property type="entry name" value="Homeodomain-like"/>
    <property type="match status" value="1"/>
</dbReference>
<name>A0A6I3L3T3_9NOCA</name>
<evidence type="ECO:0000313" key="4">
    <source>
        <dbReference type="EMBL" id="MTE15958.1"/>
    </source>
</evidence>
<evidence type="ECO:0000256" key="2">
    <source>
        <dbReference type="PROSITE-ProRule" id="PRU00335"/>
    </source>
</evidence>
<dbReference type="Pfam" id="PF00440">
    <property type="entry name" value="TetR_N"/>
    <property type="match status" value="1"/>
</dbReference>